<evidence type="ECO:0000313" key="11">
    <source>
        <dbReference type="EMBL" id="KAF7760866.1"/>
    </source>
</evidence>
<dbReference type="PANTHER" id="PTHR10694">
    <property type="entry name" value="LYSINE-SPECIFIC DEMETHYLASE"/>
    <property type="match status" value="1"/>
</dbReference>
<dbReference type="EMBL" id="JABXXO010000014">
    <property type="protein sequence ID" value="KAF7760866.1"/>
    <property type="molecule type" value="Genomic_DNA"/>
</dbReference>
<feature type="compositionally biased region" description="Low complexity" evidence="7">
    <location>
        <begin position="641"/>
        <end position="660"/>
    </location>
</feature>
<dbReference type="SMART" id="SM00558">
    <property type="entry name" value="JmjC"/>
    <property type="match status" value="1"/>
</dbReference>
<feature type="domain" description="JmjN" evidence="8">
    <location>
        <begin position="116"/>
        <end position="157"/>
    </location>
</feature>
<dbReference type="GO" id="GO:0000785">
    <property type="term" value="C:chromatin"/>
    <property type="evidence" value="ECO:0007669"/>
    <property type="project" value="TreeGrafter"/>
</dbReference>
<reference evidence="11 12" key="1">
    <citation type="journal article" name="Sci. Rep.">
        <title>Telomere-to-telomere assembled and centromere annotated genomes of the two main subspecies of the button mushroom Agaricus bisporus reveal especially polymorphic chromosome ends.</title>
        <authorList>
            <person name="Sonnenberg A.S.M."/>
            <person name="Sedaghat-Telgerd N."/>
            <person name="Lavrijssen B."/>
            <person name="Ohm R.A."/>
            <person name="Hendrickx P.M."/>
            <person name="Scholtmeijer K."/>
            <person name="Baars J.J.P."/>
            <person name="van Peer A."/>
        </authorList>
    </citation>
    <scope>NUCLEOTIDE SEQUENCE [LARGE SCALE GENOMIC DNA]</scope>
    <source>
        <strain evidence="11 12">H119_p4</strain>
    </source>
</reference>
<dbReference type="InterPro" id="IPR003347">
    <property type="entry name" value="JmjC_dom"/>
</dbReference>
<evidence type="ECO:0000256" key="7">
    <source>
        <dbReference type="SAM" id="MobiDB-lite"/>
    </source>
</evidence>
<feature type="region of interest" description="Disordered" evidence="7">
    <location>
        <begin position="215"/>
        <end position="324"/>
    </location>
</feature>
<name>A0A8H7C2N7_AGABI</name>
<evidence type="ECO:0000256" key="1">
    <source>
        <dbReference type="ARBA" id="ARBA00009711"/>
    </source>
</evidence>
<evidence type="ECO:0000259" key="8">
    <source>
        <dbReference type="PROSITE" id="PS51183"/>
    </source>
</evidence>
<dbReference type="GO" id="GO:0051864">
    <property type="term" value="F:histone H3K36 demethylase activity"/>
    <property type="evidence" value="ECO:0007669"/>
    <property type="project" value="TreeGrafter"/>
</dbReference>
<keyword evidence="5" id="KW-0862">Zinc</keyword>
<dbReference type="GO" id="GO:0008270">
    <property type="term" value="F:zinc ion binding"/>
    <property type="evidence" value="ECO:0007669"/>
    <property type="project" value="UniProtKB-KW"/>
</dbReference>
<evidence type="ECO:0000256" key="2">
    <source>
        <dbReference type="ARBA" id="ARBA00012900"/>
    </source>
</evidence>
<dbReference type="Gene3D" id="2.60.120.650">
    <property type="entry name" value="Cupin"/>
    <property type="match status" value="2"/>
</dbReference>
<feature type="region of interest" description="Disordered" evidence="7">
    <location>
        <begin position="1106"/>
        <end position="1186"/>
    </location>
</feature>
<evidence type="ECO:0000256" key="5">
    <source>
        <dbReference type="ARBA" id="ARBA00022833"/>
    </source>
</evidence>
<evidence type="ECO:0000259" key="10">
    <source>
        <dbReference type="PROSITE" id="PS51805"/>
    </source>
</evidence>
<dbReference type="SUPFAM" id="SSF51197">
    <property type="entry name" value="Clavaminate synthase-like"/>
    <property type="match status" value="1"/>
</dbReference>
<dbReference type="CDD" id="cd15571">
    <property type="entry name" value="ePHD"/>
    <property type="match status" value="1"/>
</dbReference>
<comment type="caution">
    <text evidence="11">The sequence shown here is derived from an EMBL/GenBank/DDBJ whole genome shotgun (WGS) entry which is preliminary data.</text>
</comment>
<dbReference type="AlphaFoldDB" id="A0A8H7C2N7"/>
<dbReference type="GO" id="GO:0140684">
    <property type="term" value="F:histone H3K9me2/H3K9me3 demethylase activity"/>
    <property type="evidence" value="ECO:0007669"/>
    <property type="project" value="UniProtKB-EC"/>
</dbReference>
<dbReference type="Pfam" id="PF02373">
    <property type="entry name" value="JmjC"/>
    <property type="match status" value="1"/>
</dbReference>
<keyword evidence="4" id="KW-0863">Zinc-finger</keyword>
<accession>A0A8H7C2N7</accession>
<evidence type="ECO:0000256" key="4">
    <source>
        <dbReference type="ARBA" id="ARBA00022771"/>
    </source>
</evidence>
<dbReference type="PROSITE" id="PS51183">
    <property type="entry name" value="JMJN"/>
    <property type="match status" value="1"/>
</dbReference>
<dbReference type="InterPro" id="IPR003349">
    <property type="entry name" value="JmjN"/>
</dbReference>
<protein>
    <recommendedName>
        <fullName evidence="2">[histone H3]-trimethyl-L-lysine(9) demethylase</fullName>
        <ecNumber evidence="2">1.14.11.66</ecNumber>
    </recommendedName>
</protein>
<feature type="region of interest" description="Disordered" evidence="7">
    <location>
        <begin position="85"/>
        <end position="116"/>
    </location>
</feature>
<dbReference type="Gene3D" id="3.30.40.10">
    <property type="entry name" value="Zinc/RING finger domain, C3HC4 (zinc finger)"/>
    <property type="match status" value="1"/>
</dbReference>
<feature type="domain" description="JmjC" evidence="9">
    <location>
        <begin position="385"/>
        <end position="551"/>
    </location>
</feature>
<dbReference type="PROSITE" id="PS51184">
    <property type="entry name" value="JMJC"/>
    <property type="match status" value="1"/>
</dbReference>
<comment type="catalytic activity">
    <reaction evidence="6">
        <text>N(6),N(6),N(6)-trimethyl-L-lysyl(9)-[histone H3] + 2 2-oxoglutarate + 2 O2 = N(6)-methyl-L-lysyl(9)-[histone H3] + 2 formaldehyde + 2 succinate + 2 CO2</text>
        <dbReference type="Rhea" id="RHEA:60200"/>
        <dbReference type="Rhea" id="RHEA-COMP:15538"/>
        <dbReference type="Rhea" id="RHEA-COMP:15542"/>
        <dbReference type="ChEBI" id="CHEBI:15379"/>
        <dbReference type="ChEBI" id="CHEBI:16526"/>
        <dbReference type="ChEBI" id="CHEBI:16810"/>
        <dbReference type="ChEBI" id="CHEBI:16842"/>
        <dbReference type="ChEBI" id="CHEBI:30031"/>
        <dbReference type="ChEBI" id="CHEBI:61929"/>
        <dbReference type="ChEBI" id="CHEBI:61961"/>
        <dbReference type="EC" id="1.14.11.66"/>
    </reaction>
</comment>
<feature type="region of interest" description="Disordered" evidence="7">
    <location>
        <begin position="35"/>
        <end position="62"/>
    </location>
</feature>
<evidence type="ECO:0000256" key="3">
    <source>
        <dbReference type="ARBA" id="ARBA00022723"/>
    </source>
</evidence>
<dbReference type="SMART" id="SM00545">
    <property type="entry name" value="JmjN"/>
    <property type="match status" value="1"/>
</dbReference>
<dbReference type="EC" id="1.14.11.66" evidence="2"/>
<dbReference type="Proteomes" id="UP000629468">
    <property type="component" value="Unassembled WGS sequence"/>
</dbReference>
<dbReference type="Pfam" id="PF13771">
    <property type="entry name" value="zf-HC5HC2H"/>
    <property type="match status" value="1"/>
</dbReference>
<feature type="compositionally biased region" description="Polar residues" evidence="7">
    <location>
        <begin position="1173"/>
        <end position="1186"/>
    </location>
</feature>
<feature type="domain" description="PHD-type" evidence="10">
    <location>
        <begin position="691"/>
        <end position="828"/>
    </location>
</feature>
<evidence type="ECO:0000313" key="12">
    <source>
        <dbReference type="Proteomes" id="UP000629468"/>
    </source>
</evidence>
<dbReference type="InterPro" id="IPR013083">
    <property type="entry name" value="Znf_RING/FYVE/PHD"/>
</dbReference>
<feature type="compositionally biased region" description="Pro residues" evidence="7">
    <location>
        <begin position="1118"/>
        <end position="1133"/>
    </location>
</feature>
<feature type="compositionally biased region" description="Low complexity" evidence="7">
    <location>
        <begin position="1134"/>
        <end position="1151"/>
    </location>
</feature>
<feature type="compositionally biased region" description="Polar residues" evidence="7">
    <location>
        <begin position="665"/>
        <end position="676"/>
    </location>
</feature>
<feature type="compositionally biased region" description="Polar residues" evidence="7">
    <location>
        <begin position="35"/>
        <end position="51"/>
    </location>
</feature>
<evidence type="ECO:0000256" key="6">
    <source>
        <dbReference type="ARBA" id="ARBA00049349"/>
    </source>
</evidence>
<gene>
    <name evidence="11" type="ORF">Agabi119p4_10275</name>
</gene>
<dbReference type="PANTHER" id="PTHR10694:SF7">
    <property type="entry name" value="[HISTONE H3]-TRIMETHYL-L-LYSINE(9) DEMETHYLASE"/>
    <property type="match status" value="1"/>
</dbReference>
<dbReference type="Pfam" id="PF02375">
    <property type="entry name" value="JmjN"/>
    <property type="match status" value="1"/>
</dbReference>
<feature type="region of interest" description="Disordered" evidence="7">
    <location>
        <begin position="575"/>
        <end position="684"/>
    </location>
</feature>
<organism evidence="11 12">
    <name type="scientific">Agaricus bisporus var. burnettii</name>
    <dbReference type="NCBI Taxonomy" id="192524"/>
    <lineage>
        <taxon>Eukaryota</taxon>
        <taxon>Fungi</taxon>
        <taxon>Dikarya</taxon>
        <taxon>Basidiomycota</taxon>
        <taxon>Agaricomycotina</taxon>
        <taxon>Agaricomycetes</taxon>
        <taxon>Agaricomycetidae</taxon>
        <taxon>Agaricales</taxon>
        <taxon>Agaricineae</taxon>
        <taxon>Agaricaceae</taxon>
        <taxon>Agaricus</taxon>
    </lineage>
</organism>
<feature type="compositionally biased region" description="Basic residues" evidence="7">
    <location>
        <begin position="232"/>
        <end position="241"/>
    </location>
</feature>
<proteinExistence type="inferred from homology"/>
<comment type="similarity">
    <text evidence="1">Belongs to the JHDM3 histone demethylase family.</text>
</comment>
<keyword evidence="3" id="KW-0479">Metal-binding</keyword>
<dbReference type="GO" id="GO:0005634">
    <property type="term" value="C:nucleus"/>
    <property type="evidence" value="ECO:0007669"/>
    <property type="project" value="TreeGrafter"/>
</dbReference>
<dbReference type="GO" id="GO:0010468">
    <property type="term" value="P:regulation of gene expression"/>
    <property type="evidence" value="ECO:0007669"/>
    <property type="project" value="TreeGrafter"/>
</dbReference>
<dbReference type="PROSITE" id="PS51805">
    <property type="entry name" value="EPHD"/>
    <property type="match status" value="1"/>
</dbReference>
<dbReference type="InterPro" id="IPR034732">
    <property type="entry name" value="EPHD"/>
</dbReference>
<evidence type="ECO:0000259" key="9">
    <source>
        <dbReference type="PROSITE" id="PS51184"/>
    </source>
</evidence>
<sequence>MKVRSSPSKICLRRQGIKEDVASVSARTWSVSSILGNPGLNSARSDTQAAQNDDDLQHRDNPGLAARRWRRRRNRRKHFNKYHFYGSDAPQALPSPNSDRRGWLSPDDDPQAHRGIPVFKPTMEEFRDFEGYMKRVEVWGMRSGIVKVIPPKEWTEGLPSVIPQLREIQINRPIEQHMLGHGGVFRQENLEKRKLMSVREWVELCDSEEFRAPGVHEVGSRSQRGGNGSTTRTRKPKKKNGSVKAMSTGPGTTSIKEEPTDDLHHVSETGLSSSAVITPPASSIVTRSNEASARHRTKSVSNAVDEKPKTRARRNQTKEQKEANRARDLAFVDDFEPHKDWLPPATQASDYTVEFCQELERTYWRNLGIGRPAWYGADSLGSLFTDETDCWNVAHLPSALSRLLPATDKGLPGVNTPYLYFGMWRATFSWHVEDMDLFSINYIHFGAPKFWYAIPQSRSCAFEEVMKARFPRDTSACPQFLRHKSFLASPSMLAKDSCRPNYLVQHAGEFVITFPRGYHAGLNLGLNCAESVNFALDSWLDIGRAAKACTCVDDSVMIDVDQLLRDRALEAGETYYAPPTPISDNKKPVASKATRQAKSRTTVKREVFDSVTIPPNTSRTSRKRKSEGGGEPGPLKRIKIKPSSNKSSSLTSSIASTSNAKSKFEGSSKQTSTPKKSVTLKLPPRPAEPEIFPCCLCISQDREGLLQVSDPPVGRREILEAAGSPGVWMAHELCAKVVPETWVDDVVGPDGVKETMVFGVDGIVRDRWNLKCSACTRNKPKAHGAPVQCTKGKCPKAFHISCARENPAIVFEMKEVEKDVILTDSAVVPMELGAGISVLSEKSDQVLKVIKKLEVQILCSQHNPAVAAEKKANKQEKIKKELLNLPAMSRVKIRVSAGVFEVSLIRVIEETGSVEVLWDRGLKKEFKWGSVVFGSTDGPVHQKPSEPAPDPAVPQNIPPGSSLTIPLTASVSQVSGLTTSAPSQNPAAASANLPTTSFSVPYYQLRAGYNYWPSSYSAGSTSYPYPYGGYYANVPANGTTQYAPYLYGQQYRSEQLQWQQPYQGPSLQQIVQGVGQIVGSGPSQAITDGQLTAVLAHGFPVDGSLRTPLLGTEAQPPLVTPTPIAAPAPPSPESNPSSPNSGISTPSISTPQDSATPPAAPIVASSGGGLAPQDSNNSSLDPSQPGFQLSAEMEQAILRNLHALSMMQPTQLAEILQSNPQLQAVFGAINQAKAGTLS</sequence>
<feature type="compositionally biased region" description="Basic and acidic residues" evidence="7">
    <location>
        <begin position="255"/>
        <end position="267"/>
    </location>
</feature>
<feature type="compositionally biased region" description="Polar residues" evidence="7">
    <location>
        <begin position="269"/>
        <end position="291"/>
    </location>
</feature>